<organism evidence="2 3">
    <name type="scientific">Flavobacterium humidisoli</name>
    <dbReference type="NCBI Taxonomy" id="2937442"/>
    <lineage>
        <taxon>Bacteria</taxon>
        <taxon>Pseudomonadati</taxon>
        <taxon>Bacteroidota</taxon>
        <taxon>Flavobacteriia</taxon>
        <taxon>Flavobacteriales</taxon>
        <taxon>Flavobacteriaceae</taxon>
        <taxon>Flavobacterium</taxon>
    </lineage>
</organism>
<reference evidence="2 3" key="1">
    <citation type="submission" date="2022-04" db="EMBL/GenBank/DDBJ databases">
        <authorList>
            <person name="Ra J.-S."/>
            <person name="Kim S.-B."/>
        </authorList>
    </citation>
    <scope>NUCLEOTIDE SEQUENCE [LARGE SCALE GENOMIC DNA]</scope>
    <source>
        <strain evidence="2 3">MMS21-Er5</strain>
    </source>
</reference>
<dbReference type="InterPro" id="IPR013783">
    <property type="entry name" value="Ig-like_fold"/>
</dbReference>
<feature type="domain" description="Ig-like" evidence="1">
    <location>
        <begin position="175"/>
        <end position="276"/>
    </location>
</feature>
<dbReference type="InterPro" id="IPR036179">
    <property type="entry name" value="Ig-like_dom_sf"/>
</dbReference>
<dbReference type="Proteomes" id="UP000829998">
    <property type="component" value="Chromosome"/>
</dbReference>
<dbReference type="CDD" id="cd00096">
    <property type="entry name" value="Ig"/>
    <property type="match status" value="1"/>
</dbReference>
<accession>A0ABY4LXW2</accession>
<evidence type="ECO:0000313" key="3">
    <source>
        <dbReference type="Proteomes" id="UP000829998"/>
    </source>
</evidence>
<dbReference type="PROSITE" id="PS50835">
    <property type="entry name" value="IG_LIKE"/>
    <property type="match status" value="1"/>
</dbReference>
<proteinExistence type="predicted"/>
<dbReference type="EMBL" id="CP096829">
    <property type="protein sequence ID" value="UPZ17916.1"/>
    <property type="molecule type" value="Genomic_DNA"/>
</dbReference>
<gene>
    <name evidence="2" type="ORF">M0M44_11335</name>
</gene>
<dbReference type="RefSeq" id="WP_248729854.1">
    <property type="nucleotide sequence ID" value="NZ_CP096829.1"/>
</dbReference>
<evidence type="ECO:0000259" key="1">
    <source>
        <dbReference type="PROSITE" id="PS50835"/>
    </source>
</evidence>
<evidence type="ECO:0000313" key="2">
    <source>
        <dbReference type="EMBL" id="UPZ17916.1"/>
    </source>
</evidence>
<dbReference type="NCBIfam" id="TIGR02145">
    <property type="entry name" value="Fib_succ_major"/>
    <property type="match status" value="1"/>
</dbReference>
<sequence length="682" mass="69410">MSLFSVFCYSQSSGIGTQTPDASAVFEIKSTVGGVLPPRLTETQRDAIVAPAPGLIIYNSTVNCLEFWSGTEWFNTCVDGKLEPSTNGTAKASTYNCGGSSTGNLNAGITAVATQDILLTVTKKGSYNISTNAVNGIIFTDSGFFNAPGDYVVTLTAYGTPVSVGSFTYTLNTTPDCSFTKNVANASLITISSQPAAPAAGCSGTGIVNLSVTASGTSGITYVWRRNGTALVNDAVISGATSNILKLTNPRSADSGDYDVVISGNATIPVTSVAVSVVVYSTPTVVTAEQKICSPATADLTLAGVTAGSTSGLTYSYFTDAAGTIPYATPSAAAIGTYYIKGTNSNGCFAIAPVAVSTSSVVVAGIAGGASSVTVGNTTPAFTDSTPGGTWSIQNGTGSATIDGSGLVTGVSAGTVTVVYTITNAGCISTATKSLTVDNGGVISGNTLCASKVISKTICSSVVGAIRNDDAATADGVEYDWSTATSSVLGVGFGATTGTRALVEIGGQCWARYNMDVVNSNDKPAVNDGVDRGSSDYYNSAASELAPNEGLLYQWSGAMNGATAERSQGVCPVGWHIPSDCEWMYLENALGMTIADQVLTGDRLSGTVGAKLRTGGSSGFNGLIGGYGYNAPVFQNRGSFGYFWSSSLSSSNGINRYLPAAGTYLGRYPNKAISVSVRCLKN</sequence>
<protein>
    <recommendedName>
        <fullName evidence="1">Ig-like domain-containing protein</fullName>
    </recommendedName>
</protein>
<dbReference type="Gene3D" id="2.60.40.10">
    <property type="entry name" value="Immunoglobulins"/>
    <property type="match status" value="1"/>
</dbReference>
<name>A0ABY4LXW2_9FLAO</name>
<dbReference type="InterPro" id="IPR011871">
    <property type="entry name" value="Fib_succ_major"/>
</dbReference>
<dbReference type="InterPro" id="IPR007110">
    <property type="entry name" value="Ig-like_dom"/>
</dbReference>
<keyword evidence="3" id="KW-1185">Reference proteome</keyword>
<dbReference type="SUPFAM" id="SSF48726">
    <property type="entry name" value="Immunoglobulin"/>
    <property type="match status" value="1"/>
</dbReference>
<dbReference type="Pfam" id="PF09603">
    <property type="entry name" value="Fib_succ_major"/>
    <property type="match status" value="1"/>
</dbReference>